<dbReference type="PANTHER" id="PTHR43531:SF14">
    <property type="entry name" value="METHYL-ACCEPTING CHEMOTAXIS PROTEIN I-RELATED"/>
    <property type="match status" value="1"/>
</dbReference>
<comment type="similarity">
    <text evidence="3">Belongs to the methyl-accepting chemotaxis (MCP) protein family.</text>
</comment>
<dbReference type="GO" id="GO:0007165">
    <property type="term" value="P:signal transduction"/>
    <property type="evidence" value="ECO:0007669"/>
    <property type="project" value="UniProtKB-KW"/>
</dbReference>
<proteinExistence type="inferred from homology"/>
<evidence type="ECO:0000259" key="6">
    <source>
        <dbReference type="PROSITE" id="PS50111"/>
    </source>
</evidence>
<keyword evidence="5" id="KW-1133">Transmembrane helix</keyword>
<comment type="subcellular location">
    <subcellularLocation>
        <location evidence="1">Membrane</location>
    </subcellularLocation>
</comment>
<dbReference type="PANTHER" id="PTHR43531">
    <property type="entry name" value="PROTEIN ICFG"/>
    <property type="match status" value="1"/>
</dbReference>
<keyword evidence="5" id="KW-0472">Membrane</keyword>
<feature type="domain" description="HAMP" evidence="7">
    <location>
        <begin position="329"/>
        <end position="381"/>
    </location>
</feature>
<organism evidence="8 9">
    <name type="scientific">Undibacterium oligocarboniphilum</name>
    <dbReference type="NCBI Taxonomy" id="666702"/>
    <lineage>
        <taxon>Bacteria</taxon>
        <taxon>Pseudomonadati</taxon>
        <taxon>Pseudomonadota</taxon>
        <taxon>Betaproteobacteria</taxon>
        <taxon>Burkholderiales</taxon>
        <taxon>Oxalobacteraceae</taxon>
        <taxon>Undibacterium</taxon>
    </lineage>
</organism>
<comment type="caution">
    <text evidence="8">The sequence shown here is derived from an EMBL/GenBank/DDBJ whole genome shotgun (WGS) entry which is preliminary data.</text>
</comment>
<name>A0A850QLF6_9BURK</name>
<dbReference type="CDD" id="cd11386">
    <property type="entry name" value="MCP_signal"/>
    <property type="match status" value="1"/>
</dbReference>
<evidence type="ECO:0000256" key="3">
    <source>
        <dbReference type="ARBA" id="ARBA00029447"/>
    </source>
</evidence>
<sequence length="669" mass="72463">MRSLFSPAIRLMQNLRISQKIAFISAGFAIPLFIVLALLFSELRIEVASAKNKQHSLQLIQQNQALATLIRQHRTLLHLQLTGNKQVTDRIKPLETTITQAIDTAAPNSDLKKQWGNLSSAVMTMKAPDSFKAHTQLLDSINLKTAQLANNSKLSLDSDFTTNELSSLYLKSLPAIEEKISVMASRGAAYIDTGLFEAGEDVMLNSLQMSVKVELGQLSNAVSQYKKENIEYKTPLDNLQTALTNVQKYFDRAQDEVLASVNQSSGKAFSEAGDVTIQQLNTAGTNVAHLIDQRLGESISQLNLKIIKMFSAIIVLILIASYFLMAIYLTLSKEIQVLTEAIEKTASGDFSNIHQHAGKDEFAQLTNAVSTMNQSLSQLIAGIRSDAVTVNDIAHEIHEETVDLASRTDHQAGALQQTASSVEQLTGTIQENAANLAQASSLIHSSATHVNQGLEVMEKAIDSMQSVTHNSKKISEIIGVMDSISFQTNILALNAAVEAARAGQEGRGFAVVASEVRNLAQRSANAAKEIKALITTSGTAIEQGSNMINSAGKTMQEIATNVKQVTHLIKHVSDASQEQSKGISSVNQAITRIDEITQHNASLVEQATASTNKLEQQAMSLSTAVSIFRISAVSEKNAPVISIQAIQKKKAATHQVAAFKQSQKKILRG</sequence>
<dbReference type="SMART" id="SM00304">
    <property type="entry name" value="HAMP"/>
    <property type="match status" value="1"/>
</dbReference>
<dbReference type="PROSITE" id="PS50885">
    <property type="entry name" value="HAMP"/>
    <property type="match status" value="1"/>
</dbReference>
<dbReference type="Proteomes" id="UP000588051">
    <property type="component" value="Unassembled WGS sequence"/>
</dbReference>
<dbReference type="GO" id="GO:0005886">
    <property type="term" value="C:plasma membrane"/>
    <property type="evidence" value="ECO:0007669"/>
    <property type="project" value="TreeGrafter"/>
</dbReference>
<dbReference type="CDD" id="cd06225">
    <property type="entry name" value="HAMP"/>
    <property type="match status" value="1"/>
</dbReference>
<evidence type="ECO:0000256" key="1">
    <source>
        <dbReference type="ARBA" id="ARBA00004370"/>
    </source>
</evidence>
<dbReference type="SUPFAM" id="SSF58104">
    <property type="entry name" value="Methyl-accepting chemotaxis protein (MCP) signaling domain"/>
    <property type="match status" value="1"/>
</dbReference>
<evidence type="ECO:0000256" key="5">
    <source>
        <dbReference type="SAM" id="Phobius"/>
    </source>
</evidence>
<evidence type="ECO:0000313" key="9">
    <source>
        <dbReference type="Proteomes" id="UP000588051"/>
    </source>
</evidence>
<dbReference type="SMART" id="SM00283">
    <property type="entry name" value="MA"/>
    <property type="match status" value="1"/>
</dbReference>
<feature type="transmembrane region" description="Helical" evidence="5">
    <location>
        <begin position="309"/>
        <end position="331"/>
    </location>
</feature>
<feature type="domain" description="Methyl-accepting transducer" evidence="6">
    <location>
        <begin position="386"/>
        <end position="615"/>
    </location>
</feature>
<dbReference type="AlphaFoldDB" id="A0A850QLF6"/>
<keyword evidence="5" id="KW-0812">Transmembrane</keyword>
<dbReference type="GO" id="GO:0004888">
    <property type="term" value="F:transmembrane signaling receptor activity"/>
    <property type="evidence" value="ECO:0007669"/>
    <property type="project" value="TreeGrafter"/>
</dbReference>
<dbReference type="FunFam" id="1.10.287.950:FF:000001">
    <property type="entry name" value="Methyl-accepting chemotaxis sensory transducer"/>
    <property type="match status" value="1"/>
</dbReference>
<evidence type="ECO:0008006" key="10">
    <source>
        <dbReference type="Google" id="ProtNLM"/>
    </source>
</evidence>
<keyword evidence="4" id="KW-0807">Transducer</keyword>
<dbReference type="EMBL" id="JABXYJ010000002">
    <property type="protein sequence ID" value="NVO76976.1"/>
    <property type="molecule type" value="Genomic_DNA"/>
</dbReference>
<evidence type="ECO:0000259" key="7">
    <source>
        <dbReference type="PROSITE" id="PS50885"/>
    </source>
</evidence>
<evidence type="ECO:0000256" key="2">
    <source>
        <dbReference type="ARBA" id="ARBA00022481"/>
    </source>
</evidence>
<dbReference type="PROSITE" id="PS50111">
    <property type="entry name" value="CHEMOTAXIS_TRANSDUC_2"/>
    <property type="match status" value="1"/>
</dbReference>
<protein>
    <recommendedName>
        <fullName evidence="10">Methyl-accepting chemotaxis protein</fullName>
    </recommendedName>
</protein>
<keyword evidence="2" id="KW-0488">Methylation</keyword>
<accession>A0A850QLF6</accession>
<dbReference type="GO" id="GO:0006935">
    <property type="term" value="P:chemotaxis"/>
    <property type="evidence" value="ECO:0007669"/>
    <property type="project" value="TreeGrafter"/>
</dbReference>
<evidence type="ECO:0000256" key="4">
    <source>
        <dbReference type="PROSITE-ProRule" id="PRU00284"/>
    </source>
</evidence>
<dbReference type="RefSeq" id="WP_176802255.1">
    <property type="nucleotide sequence ID" value="NZ_JABXYJ010000002.1"/>
</dbReference>
<dbReference type="InterPro" id="IPR051310">
    <property type="entry name" value="MCP_chemotaxis"/>
</dbReference>
<feature type="transmembrane region" description="Helical" evidence="5">
    <location>
        <begin position="21"/>
        <end position="40"/>
    </location>
</feature>
<dbReference type="Gene3D" id="1.10.287.950">
    <property type="entry name" value="Methyl-accepting chemotaxis protein"/>
    <property type="match status" value="1"/>
</dbReference>
<gene>
    <name evidence="8" type="ORF">HV832_03905</name>
</gene>
<keyword evidence="9" id="KW-1185">Reference proteome</keyword>
<dbReference type="InterPro" id="IPR004089">
    <property type="entry name" value="MCPsignal_dom"/>
</dbReference>
<evidence type="ECO:0000313" key="8">
    <source>
        <dbReference type="EMBL" id="NVO76976.1"/>
    </source>
</evidence>
<dbReference type="InterPro" id="IPR003660">
    <property type="entry name" value="HAMP_dom"/>
</dbReference>
<reference evidence="8 9" key="1">
    <citation type="submission" date="2020-06" db="EMBL/GenBank/DDBJ databases">
        <authorList>
            <person name="Qiu C."/>
            <person name="Liu Z."/>
        </authorList>
    </citation>
    <scope>NUCLEOTIDE SEQUENCE [LARGE SCALE GENOMIC DNA]</scope>
    <source>
        <strain evidence="8 9">EM 1</strain>
    </source>
</reference>
<dbReference type="Pfam" id="PF00015">
    <property type="entry name" value="MCPsignal"/>
    <property type="match status" value="1"/>
</dbReference>